<accession>A0A7E5WTT5</accession>
<feature type="region of interest" description="Disordered" evidence="1">
    <location>
        <begin position="768"/>
        <end position="806"/>
    </location>
</feature>
<protein>
    <submittedName>
        <fullName evidence="4">Uncharacterized protein LOC113505188 isoform X1</fullName>
    </submittedName>
</protein>
<proteinExistence type="predicted"/>
<feature type="region of interest" description="Disordered" evidence="1">
    <location>
        <begin position="673"/>
        <end position="692"/>
    </location>
</feature>
<feature type="chain" id="PRO_5028995324" evidence="2">
    <location>
        <begin position="20"/>
        <end position="1181"/>
    </location>
</feature>
<dbReference type="RefSeq" id="XP_026743576.1">
    <property type="nucleotide sequence ID" value="XM_026887775.1"/>
</dbReference>
<feature type="region of interest" description="Disordered" evidence="1">
    <location>
        <begin position="938"/>
        <end position="973"/>
    </location>
</feature>
<keyword evidence="2" id="KW-0732">Signal</keyword>
<dbReference type="OrthoDB" id="7377039at2759"/>
<feature type="signal peptide" evidence="2">
    <location>
        <begin position="1"/>
        <end position="19"/>
    </location>
</feature>
<dbReference type="GeneID" id="113505188"/>
<organism evidence="3 4">
    <name type="scientific">Trichoplusia ni</name>
    <name type="common">Cabbage looper</name>
    <dbReference type="NCBI Taxonomy" id="7111"/>
    <lineage>
        <taxon>Eukaryota</taxon>
        <taxon>Metazoa</taxon>
        <taxon>Ecdysozoa</taxon>
        <taxon>Arthropoda</taxon>
        <taxon>Hexapoda</taxon>
        <taxon>Insecta</taxon>
        <taxon>Pterygota</taxon>
        <taxon>Neoptera</taxon>
        <taxon>Endopterygota</taxon>
        <taxon>Lepidoptera</taxon>
        <taxon>Glossata</taxon>
        <taxon>Ditrysia</taxon>
        <taxon>Noctuoidea</taxon>
        <taxon>Noctuidae</taxon>
        <taxon>Plusiinae</taxon>
        <taxon>Trichoplusia</taxon>
    </lineage>
</organism>
<evidence type="ECO:0000256" key="1">
    <source>
        <dbReference type="SAM" id="MobiDB-lite"/>
    </source>
</evidence>
<name>A0A7E5WTT5_TRINI</name>
<dbReference type="KEGG" id="tnl:113505188"/>
<gene>
    <name evidence="4" type="primary">LOC113505188</name>
</gene>
<feature type="compositionally biased region" description="Polar residues" evidence="1">
    <location>
        <begin position="773"/>
        <end position="783"/>
    </location>
</feature>
<dbReference type="Proteomes" id="UP000322000">
    <property type="component" value="Chromosome 24"/>
</dbReference>
<evidence type="ECO:0000313" key="4">
    <source>
        <dbReference type="RefSeq" id="XP_026743576.1"/>
    </source>
</evidence>
<dbReference type="AlphaFoldDB" id="A0A7E5WTT5"/>
<feature type="compositionally biased region" description="Basic and acidic residues" evidence="1">
    <location>
        <begin position="949"/>
        <end position="966"/>
    </location>
</feature>
<evidence type="ECO:0000313" key="3">
    <source>
        <dbReference type="Proteomes" id="UP000322000"/>
    </source>
</evidence>
<sequence>MRNFEILILIICAVTITYSTKHDKKGIKKKLPKITSENLEEEAKIDIASLLKDSKVNAVRNDGHNDADYISPIREHDPITARTQGKQSSQLIDQINKLINKVDNSAQRKGFDRDNEKNKHVKWYEDEREWDKEKTLRNRYHQFMKSLAVSHRNSVKNRVDDFLDVGVTEGEPGKLFLPKVQHMMKKMDLDHRGVVKERYIDDDSSGLRLRSSDDVIEVITQRFDDTKKLPPVEKNNNAAEVFLPTLASKREEEDVLFSDLMGGNLKVSKRGPQIDKAPTPNEDLNFNLVLRTGSLLNDSPGKTHRFDDRFRRSAFTQAGYTQDPDICKTYNENLMKLWSNLSKLFNVTDTPNERALHNIAIMIQAYLDHQNAKQTTETYKVKVEPPRDRTGEIILKVKKMVDDDEASAKAISRLIIKNMKPFYDDVENSECQKMNEESLTSSVDLLYRTYLENFDCRNEDDGSGLILRKRGGKNIQTLNSKWQTTNDDDRPAVKSILGEDELYKEITKGQVPRQRPGRKFRRIFRRSQTTNNGLFRSTAKNVNGSDKPKRVRLHAKPLAKKLRKSLLKTEMDNKTRCERFAIRKLSVSLRPVIDRFMSLLECELDNTLRSLKHEKVPTTPYNLYATVKESYKTEKPSLRQLKTRKDTSQSLDHVTRKTEIRNRYDMLTDNDNSLYEQTDEYPSSKQISAERITGNDFMSSIVDSFKVSDNDRSDGDNKTNDDAMFNDDRSNNKKAESKVKNRADDDREISFTDLLPETGLISRNQEKALRSAGNESPTENVTEADNPDKTNLRNDDRFNFGNSNQNQGAVNNYEDIKKFLNNARDASLKTPEFAVPFALDTSRGYVELTHLVKYPKVIVYRPQFIVKNTMPYDDFLKTVNNFNMTNDEVRLMKIVRHLPDNTVKVLFETTDFEAPLEVRNFRETRRWGLPLSTIKNLSQGSTDTGGLRQIKENDKLNDSNDNKDFDDYVDDQTNSKHDKIEAGKYFFNDKTIGRQLTLKSMIDLPSDSNYHTASESKDRLSIPRTGLLSSFRPGTRTSEIPTGSDIASSFYNIESGSDPTNKLLSKLNSIDTVQANAFINNLLSTFASQPGLHVDSSLNPEYIPSDPKLDAEFYSQLLDPNTYLTQTNSEEKAINTQKFGLDYIKYTADPSWWIKLKTVLLKRIQGIITRMSSLADNIETT</sequence>
<feature type="compositionally biased region" description="Polar residues" evidence="1">
    <location>
        <begin position="673"/>
        <end position="687"/>
    </location>
</feature>
<feature type="region of interest" description="Disordered" evidence="1">
    <location>
        <begin position="706"/>
        <end position="744"/>
    </location>
</feature>
<keyword evidence="3" id="KW-1185">Reference proteome</keyword>
<feature type="compositionally biased region" description="Basic and acidic residues" evidence="1">
    <location>
        <begin position="786"/>
        <end position="798"/>
    </location>
</feature>
<reference evidence="4" key="1">
    <citation type="submission" date="2025-08" db="UniProtKB">
        <authorList>
            <consortium name="RefSeq"/>
        </authorList>
    </citation>
    <scope>IDENTIFICATION</scope>
</reference>
<dbReference type="InParanoid" id="A0A7E5WTT5"/>
<evidence type="ECO:0000256" key="2">
    <source>
        <dbReference type="SAM" id="SignalP"/>
    </source>
</evidence>